<evidence type="ECO:0000256" key="1">
    <source>
        <dbReference type="SAM" id="SignalP"/>
    </source>
</evidence>
<keyword evidence="1" id="KW-0732">Signal</keyword>
<dbReference type="RefSeq" id="WP_120356185.1">
    <property type="nucleotide sequence ID" value="NZ_RAQO01000009.1"/>
</dbReference>
<keyword evidence="4" id="KW-1185">Reference proteome</keyword>
<dbReference type="NCBIfam" id="TIGR02595">
    <property type="entry name" value="PEP_CTERM"/>
    <property type="match status" value="1"/>
</dbReference>
<feature type="signal peptide" evidence="1">
    <location>
        <begin position="1"/>
        <end position="22"/>
    </location>
</feature>
<sequence>MKVFAKTCLVAAIGLVSTSASAIKITEWGYINEAGFYNYVDSAGNTSGITASGDSAGGNTSILPGGSLDTELAWGIPTNPNNGNPIVGPQSALLIDSPQSSAASGSNVVTDSGDWTVGTAMLHENFPISGDSLSTTQLIDGLSLQPQAFDFEGTSVALPVLPFGSAPTLNFNILFKETNNNLVNNYVNGVRSGKTPDGNPCEYTGLTNGEGVNVNGCADIFLFTGADQAGEELDFIVTDDGIEFSTTFMLPDFNDMGFDEYEYTATTRLSGLSLTLFDDCAGLTDGVDCVGFLTPENGISTLFADFQITARRVSEPATIAIFGLTLLGLASRRRRA</sequence>
<organism evidence="3 4">
    <name type="scientific">Alginatibacterium sediminis</name>
    <dbReference type="NCBI Taxonomy" id="2164068"/>
    <lineage>
        <taxon>Bacteria</taxon>
        <taxon>Pseudomonadati</taxon>
        <taxon>Pseudomonadota</taxon>
        <taxon>Gammaproteobacteria</taxon>
        <taxon>Alteromonadales</taxon>
        <taxon>Alteromonadaceae</taxon>
        <taxon>Alginatibacterium</taxon>
    </lineage>
</organism>
<dbReference type="EMBL" id="RAQO01000009">
    <property type="protein sequence ID" value="RKF14374.1"/>
    <property type="molecule type" value="Genomic_DNA"/>
</dbReference>
<protein>
    <submittedName>
        <fullName evidence="3">PEP-CTERM sorting domain-containing protein</fullName>
    </submittedName>
</protein>
<proteinExistence type="predicted"/>
<accession>A0A420E7C3</accession>
<evidence type="ECO:0000313" key="3">
    <source>
        <dbReference type="EMBL" id="RKF14374.1"/>
    </source>
</evidence>
<dbReference type="OrthoDB" id="5787358at2"/>
<dbReference type="AlphaFoldDB" id="A0A420E7C3"/>
<evidence type="ECO:0000313" key="4">
    <source>
        <dbReference type="Proteomes" id="UP000286482"/>
    </source>
</evidence>
<feature type="domain" description="Ice-binding protein C-terminal" evidence="2">
    <location>
        <begin position="313"/>
        <end position="334"/>
    </location>
</feature>
<evidence type="ECO:0000259" key="2">
    <source>
        <dbReference type="Pfam" id="PF07589"/>
    </source>
</evidence>
<name>A0A420E7C3_9ALTE</name>
<comment type="caution">
    <text evidence="3">The sequence shown here is derived from an EMBL/GenBank/DDBJ whole genome shotgun (WGS) entry which is preliminary data.</text>
</comment>
<dbReference type="Pfam" id="PF07589">
    <property type="entry name" value="PEP-CTERM"/>
    <property type="match status" value="1"/>
</dbReference>
<reference evidence="3 4" key="1">
    <citation type="submission" date="2018-09" db="EMBL/GenBank/DDBJ databases">
        <authorList>
            <person name="Wang Z."/>
        </authorList>
    </citation>
    <scope>NUCLEOTIDE SEQUENCE [LARGE SCALE GENOMIC DNA]</scope>
    <source>
        <strain evidence="3 4">ALS 81</strain>
    </source>
</reference>
<dbReference type="InterPro" id="IPR013424">
    <property type="entry name" value="Ice-binding_C"/>
</dbReference>
<feature type="chain" id="PRO_5019215130" evidence="1">
    <location>
        <begin position="23"/>
        <end position="336"/>
    </location>
</feature>
<dbReference type="Proteomes" id="UP000286482">
    <property type="component" value="Unassembled WGS sequence"/>
</dbReference>
<gene>
    <name evidence="3" type="ORF">DBZ36_17110</name>
</gene>
<dbReference type="NCBIfam" id="NF038125">
    <property type="entry name" value="PEP_CTERM_THxN"/>
    <property type="match status" value="1"/>
</dbReference>